<evidence type="ECO:0000256" key="1">
    <source>
        <dbReference type="SAM" id="MobiDB-lite"/>
    </source>
</evidence>
<feature type="compositionally biased region" description="Polar residues" evidence="1">
    <location>
        <begin position="130"/>
        <end position="140"/>
    </location>
</feature>
<comment type="caution">
    <text evidence="3">The sequence shown here is derived from an EMBL/GenBank/DDBJ whole genome shotgun (WGS) entry which is preliminary data.</text>
</comment>
<dbReference type="OrthoDB" id="4498621at2759"/>
<protein>
    <submittedName>
        <fullName evidence="3">Uncharacterized protein</fullName>
    </submittedName>
</protein>
<dbReference type="EMBL" id="QUQM01000007">
    <property type="protein sequence ID" value="KAA8646280.1"/>
    <property type="molecule type" value="Genomic_DNA"/>
</dbReference>
<evidence type="ECO:0000313" key="5">
    <source>
        <dbReference type="Proteomes" id="UP000324241"/>
    </source>
</evidence>
<sequence length="178" mass="18644">MASESIGIFTAATAQQDAGTNGVDITTQVNGNNHPTKLDETGHDLNKATEECKHVKTVNPAEETRSGEQISAPASADAQEPTGENKAEQPTTGNKREHESISTPTDPGKATTVASTEPSVAPAAKKQKPDTNTATENGTVPNGEKKKSHSKKVKDTVKKTIPTDGIGSRTRSRTKTAS</sequence>
<dbReference type="Proteomes" id="UP000324241">
    <property type="component" value="Unassembled WGS sequence"/>
</dbReference>
<gene>
    <name evidence="2" type="ORF">ATNIH1004_007707</name>
    <name evidence="3" type="ORF">EYZ11_000605</name>
</gene>
<dbReference type="Proteomes" id="UP000308092">
    <property type="component" value="Unassembled WGS sequence"/>
</dbReference>
<feature type="region of interest" description="Disordered" evidence="1">
    <location>
        <begin position="1"/>
        <end position="178"/>
    </location>
</feature>
<dbReference type="STRING" id="1220188.A0A4S3JWT6"/>
<evidence type="ECO:0000313" key="2">
    <source>
        <dbReference type="EMBL" id="KAA8646280.1"/>
    </source>
</evidence>
<accession>A0A4S3JWT6</accession>
<organism evidence="3 4">
    <name type="scientific">Aspergillus tanneri</name>
    <dbReference type="NCBI Taxonomy" id="1220188"/>
    <lineage>
        <taxon>Eukaryota</taxon>
        <taxon>Fungi</taxon>
        <taxon>Dikarya</taxon>
        <taxon>Ascomycota</taxon>
        <taxon>Pezizomycotina</taxon>
        <taxon>Eurotiomycetes</taxon>
        <taxon>Eurotiomycetidae</taxon>
        <taxon>Eurotiales</taxon>
        <taxon>Aspergillaceae</taxon>
        <taxon>Aspergillus</taxon>
        <taxon>Aspergillus subgen. Circumdati</taxon>
    </lineage>
</organism>
<keyword evidence="4" id="KW-1185">Reference proteome</keyword>
<reference evidence="3 4" key="1">
    <citation type="submission" date="2019-03" db="EMBL/GenBank/DDBJ databases">
        <title>The genome sequence of a newly discovered highly antifungal drug resistant Aspergillus species, Aspergillus tanneri NIH 1004.</title>
        <authorList>
            <person name="Mounaud S."/>
            <person name="Singh I."/>
            <person name="Joardar V."/>
            <person name="Pakala S."/>
            <person name="Pakala S."/>
            <person name="Venepally P."/>
            <person name="Hoover J."/>
            <person name="Nierman W."/>
            <person name="Chung J."/>
            <person name="Losada L."/>
        </authorList>
    </citation>
    <scope>NUCLEOTIDE SEQUENCE [LARGE SCALE GENOMIC DNA]</scope>
    <source>
        <strain evidence="3 4">NIH1004</strain>
    </source>
</reference>
<name>A0A4S3JWT6_9EURO</name>
<proteinExistence type="predicted"/>
<dbReference type="EMBL" id="SOSA01000009">
    <property type="protein sequence ID" value="THC99907.1"/>
    <property type="molecule type" value="Genomic_DNA"/>
</dbReference>
<dbReference type="RefSeq" id="XP_033425641.1">
    <property type="nucleotide sequence ID" value="XM_033572326.1"/>
</dbReference>
<dbReference type="VEuPathDB" id="FungiDB:EYZ11_000605"/>
<evidence type="ECO:0000313" key="3">
    <source>
        <dbReference type="EMBL" id="THC99907.1"/>
    </source>
</evidence>
<reference evidence="2 5" key="2">
    <citation type="submission" date="2019-08" db="EMBL/GenBank/DDBJ databases">
        <title>The genome sequence of a newly discovered highly antifungal drug resistant Aspergillus species, Aspergillus tanneri NIH 1004.</title>
        <authorList>
            <person name="Mounaud S."/>
            <person name="Singh I."/>
            <person name="Joardar V."/>
            <person name="Pakala S."/>
            <person name="Pakala S."/>
            <person name="Venepally P."/>
            <person name="Chung J.K."/>
            <person name="Losada L."/>
            <person name="Nierman W.C."/>
        </authorList>
    </citation>
    <scope>NUCLEOTIDE SEQUENCE [LARGE SCALE GENOMIC DNA]</scope>
    <source>
        <strain evidence="2 5">NIH1004</strain>
    </source>
</reference>
<evidence type="ECO:0000313" key="4">
    <source>
        <dbReference type="Proteomes" id="UP000308092"/>
    </source>
</evidence>
<dbReference type="GeneID" id="54330409"/>
<dbReference type="AlphaFoldDB" id="A0A4S3JWT6"/>
<feature type="compositionally biased region" description="Polar residues" evidence="1">
    <location>
        <begin position="12"/>
        <end position="35"/>
    </location>
</feature>
<feature type="compositionally biased region" description="Basic and acidic residues" evidence="1">
    <location>
        <begin position="36"/>
        <end position="54"/>
    </location>
</feature>